<dbReference type="PRINTS" id="PR00032">
    <property type="entry name" value="HTHARAC"/>
</dbReference>
<dbReference type="AlphaFoldDB" id="A0A2L0ESA8"/>
<accession>A0A2L0ESA8</accession>
<keyword evidence="3" id="KW-0804">Transcription</keyword>
<organism evidence="5 6">
    <name type="scientific">Sorangium cellulosum</name>
    <name type="common">Polyangium cellulosum</name>
    <dbReference type="NCBI Taxonomy" id="56"/>
    <lineage>
        <taxon>Bacteria</taxon>
        <taxon>Pseudomonadati</taxon>
        <taxon>Myxococcota</taxon>
        <taxon>Polyangia</taxon>
        <taxon>Polyangiales</taxon>
        <taxon>Polyangiaceae</taxon>
        <taxon>Sorangium</taxon>
    </lineage>
</organism>
<dbReference type="SMART" id="SM00342">
    <property type="entry name" value="HTH_ARAC"/>
    <property type="match status" value="1"/>
</dbReference>
<evidence type="ECO:0000259" key="4">
    <source>
        <dbReference type="PROSITE" id="PS01124"/>
    </source>
</evidence>
<evidence type="ECO:0000313" key="6">
    <source>
        <dbReference type="Proteomes" id="UP000238348"/>
    </source>
</evidence>
<gene>
    <name evidence="5" type="primary">ompR</name>
    <name evidence="5" type="ORF">SOCE26_035690</name>
</gene>
<dbReference type="InterPro" id="IPR020449">
    <property type="entry name" value="Tscrpt_reg_AraC-type_HTH"/>
</dbReference>
<dbReference type="GO" id="GO:0003700">
    <property type="term" value="F:DNA-binding transcription factor activity"/>
    <property type="evidence" value="ECO:0007669"/>
    <property type="project" value="InterPro"/>
</dbReference>
<name>A0A2L0ESA8_SORCE</name>
<dbReference type="PROSITE" id="PS01124">
    <property type="entry name" value="HTH_ARAC_FAMILY_2"/>
    <property type="match status" value="1"/>
</dbReference>
<evidence type="ECO:0000313" key="5">
    <source>
        <dbReference type="EMBL" id="AUX42142.1"/>
    </source>
</evidence>
<evidence type="ECO:0000256" key="3">
    <source>
        <dbReference type="ARBA" id="ARBA00023163"/>
    </source>
</evidence>
<dbReference type="EMBL" id="CP012673">
    <property type="protein sequence ID" value="AUX42142.1"/>
    <property type="molecule type" value="Genomic_DNA"/>
</dbReference>
<dbReference type="GO" id="GO:0043565">
    <property type="term" value="F:sequence-specific DNA binding"/>
    <property type="evidence" value="ECO:0007669"/>
    <property type="project" value="InterPro"/>
</dbReference>
<protein>
    <submittedName>
        <fullName evidence="5">Transcriptional regulator</fullName>
    </submittedName>
</protein>
<dbReference type="InterPro" id="IPR018060">
    <property type="entry name" value="HTH_AraC"/>
</dbReference>
<evidence type="ECO:0000256" key="1">
    <source>
        <dbReference type="ARBA" id="ARBA00023015"/>
    </source>
</evidence>
<keyword evidence="2" id="KW-0238">DNA-binding</keyword>
<dbReference type="Gene3D" id="1.10.10.60">
    <property type="entry name" value="Homeodomain-like"/>
    <property type="match status" value="2"/>
</dbReference>
<dbReference type="RefSeq" id="WP_104981000.1">
    <property type="nucleotide sequence ID" value="NZ_CP012673.1"/>
</dbReference>
<dbReference type="Proteomes" id="UP000238348">
    <property type="component" value="Chromosome"/>
</dbReference>
<feature type="domain" description="HTH araC/xylS-type" evidence="4">
    <location>
        <begin position="166"/>
        <end position="264"/>
    </location>
</feature>
<proteinExistence type="predicted"/>
<dbReference type="PANTHER" id="PTHR46796">
    <property type="entry name" value="HTH-TYPE TRANSCRIPTIONAL ACTIVATOR RHAS-RELATED"/>
    <property type="match status" value="1"/>
</dbReference>
<evidence type="ECO:0000256" key="2">
    <source>
        <dbReference type="ARBA" id="ARBA00023125"/>
    </source>
</evidence>
<dbReference type="SUPFAM" id="SSF46689">
    <property type="entry name" value="Homeodomain-like"/>
    <property type="match status" value="2"/>
</dbReference>
<dbReference type="InterPro" id="IPR009057">
    <property type="entry name" value="Homeodomain-like_sf"/>
</dbReference>
<reference evidence="5 6" key="1">
    <citation type="submission" date="2015-09" db="EMBL/GenBank/DDBJ databases">
        <title>Sorangium comparison.</title>
        <authorList>
            <person name="Zaburannyi N."/>
            <person name="Bunk B."/>
            <person name="Overmann J."/>
            <person name="Mueller R."/>
        </authorList>
    </citation>
    <scope>NUCLEOTIDE SEQUENCE [LARGE SCALE GENOMIC DNA]</scope>
    <source>
        <strain evidence="5 6">So ce26</strain>
    </source>
</reference>
<dbReference type="OrthoDB" id="112032at2"/>
<sequence length="280" mass="30671">MLTTTLSQCGSISVLDYRCDAGPADRPFVEVHRGFSVSYVRQGSFGCRVRGESFELVAGSTLVGHPGDEFMCTHDHVAGDECLSFHLAPALVDAIGDRSEVWRTGCVPPLPELMVLGELAQAAAEGRTDVGLHEAGMLFAARFVEVASGRKQRPLDARPRDRRRAVEAALWLDAHAHEPVDLESAATEAGLSPFHFLRLFAKVVGVTPHQYLVRARLRRAARLLADSALSITDVALDVGFGDLSNFVRTFHRAAGVSPRRFRRAARGDRKIFQDRLGRSQ</sequence>
<dbReference type="PANTHER" id="PTHR46796:SF14">
    <property type="entry name" value="TRANSCRIPTIONAL REGULATORY PROTEIN"/>
    <property type="match status" value="1"/>
</dbReference>
<dbReference type="InterPro" id="IPR050204">
    <property type="entry name" value="AraC_XylS_family_regulators"/>
</dbReference>
<keyword evidence="1" id="KW-0805">Transcription regulation</keyword>
<dbReference type="Pfam" id="PF12833">
    <property type="entry name" value="HTH_18"/>
    <property type="match status" value="1"/>
</dbReference>